<dbReference type="SUPFAM" id="SSF58038">
    <property type="entry name" value="SNARE fusion complex"/>
    <property type="match status" value="2"/>
</dbReference>
<feature type="region of interest" description="Disordered" evidence="2">
    <location>
        <begin position="1"/>
        <end position="241"/>
    </location>
</feature>
<feature type="compositionally biased region" description="Gly residues" evidence="2">
    <location>
        <begin position="187"/>
        <end position="210"/>
    </location>
</feature>
<dbReference type="PROSITE" id="PS50192">
    <property type="entry name" value="T_SNARE"/>
    <property type="match status" value="1"/>
</dbReference>
<dbReference type="InterPro" id="IPR000727">
    <property type="entry name" value="T_SNARE_dom"/>
</dbReference>
<dbReference type="SMART" id="SM00397">
    <property type="entry name" value="t_SNARE"/>
    <property type="match status" value="2"/>
</dbReference>
<evidence type="ECO:0000313" key="5">
    <source>
        <dbReference type="Proteomes" id="UP000447873"/>
    </source>
</evidence>
<gene>
    <name evidence="4" type="ORF">EG328_011555</name>
</gene>
<feature type="region of interest" description="Disordered" evidence="2">
    <location>
        <begin position="360"/>
        <end position="404"/>
    </location>
</feature>
<dbReference type="Proteomes" id="UP000447873">
    <property type="component" value="Unassembled WGS sequence"/>
</dbReference>
<dbReference type="GO" id="GO:0006887">
    <property type="term" value="P:exocytosis"/>
    <property type="evidence" value="ECO:0007669"/>
    <property type="project" value="TreeGrafter"/>
</dbReference>
<dbReference type="CDD" id="cd15886">
    <property type="entry name" value="SNARE_SEC9N"/>
    <property type="match status" value="1"/>
</dbReference>
<organism evidence="4 5">
    <name type="scientific">Venturia inaequalis</name>
    <name type="common">Apple scab fungus</name>
    <dbReference type="NCBI Taxonomy" id="5025"/>
    <lineage>
        <taxon>Eukaryota</taxon>
        <taxon>Fungi</taxon>
        <taxon>Dikarya</taxon>
        <taxon>Ascomycota</taxon>
        <taxon>Pezizomycotina</taxon>
        <taxon>Dothideomycetes</taxon>
        <taxon>Pleosporomycetidae</taxon>
        <taxon>Venturiales</taxon>
        <taxon>Venturiaceae</taxon>
        <taxon>Venturia</taxon>
    </lineage>
</organism>
<evidence type="ECO:0000256" key="1">
    <source>
        <dbReference type="ARBA" id="ARBA00009480"/>
    </source>
</evidence>
<sequence length="481" mass="50762">MKKFGLKRNKDKGDSSRSESPANSNPYAQAPAADPYTSNNNTPPPAYNAPPTGGYRQDKSAGNASGYGASSPPVNEGRYAAPVAGGSGYGGYGQGGSRYGSSEGVNAAPTGSRYGGGGYGGFGGAPQADAGSAPTSRYGGGAPAAATTSRYGGGPADAAPSSRYGGGAPDAEQSRYGGAPAEQTSRYGGGAPGPAGGQSGYGATTGGRYGGAPAAYGAEQDRAGASEWETGRGDGKPQGYGAYEDRVLTAEEQEEEDIQATKNEIKFIKQSDVSSTRNALRIAAQAEETGRATLERLGAQGERIHNTERNLDLASNQNRLAAEKAREIKTLNRSMFAVHVANPFTSAKRTRQREEEVLRLARDDRERRDQTRAAAWDSQARQSEVQRDLNRQGAPKQIGKQSLADRAKFQFEADSEDEEMEGEIDQNIDLLHGATTRLKNLGLAMGQEVDSQNKHIERIGGKVDKVDDEIALNRNRLDRIK</sequence>
<feature type="compositionally biased region" description="Low complexity" evidence="2">
    <location>
        <begin position="49"/>
        <end position="71"/>
    </location>
</feature>
<dbReference type="PANTHER" id="PTHR19305:SF9">
    <property type="entry name" value="SYNAPTOSOMAL-ASSOCIATED PROTEIN 29"/>
    <property type="match status" value="1"/>
</dbReference>
<dbReference type="Gene3D" id="1.20.5.110">
    <property type="match status" value="2"/>
</dbReference>
<dbReference type="CDD" id="cd15857">
    <property type="entry name" value="SNARE_SEC9C"/>
    <property type="match status" value="1"/>
</dbReference>
<feature type="compositionally biased region" description="Gly residues" evidence="2">
    <location>
        <begin position="85"/>
        <end position="98"/>
    </location>
</feature>
<dbReference type="PANTHER" id="PTHR19305">
    <property type="entry name" value="SYNAPTOSOMAL ASSOCIATED PROTEIN"/>
    <property type="match status" value="1"/>
</dbReference>
<comment type="caution">
    <text evidence="4">The sequence shown here is derived from an EMBL/GenBank/DDBJ whole genome shotgun (WGS) entry which is preliminary data.</text>
</comment>
<accession>A0A8H3Z364</accession>
<dbReference type="GO" id="GO:0005484">
    <property type="term" value="F:SNAP receptor activity"/>
    <property type="evidence" value="ECO:0007669"/>
    <property type="project" value="TreeGrafter"/>
</dbReference>
<evidence type="ECO:0000256" key="2">
    <source>
        <dbReference type="SAM" id="MobiDB-lite"/>
    </source>
</evidence>
<dbReference type="EMBL" id="WNWS01000088">
    <property type="protein sequence ID" value="KAE9981518.1"/>
    <property type="molecule type" value="Genomic_DNA"/>
</dbReference>
<reference evidence="4 5" key="1">
    <citation type="submission" date="2018-12" db="EMBL/GenBank/DDBJ databases">
        <title>Venturia inaequalis Genome Resource.</title>
        <authorList>
            <person name="Lichtner F.J."/>
        </authorList>
    </citation>
    <scope>NUCLEOTIDE SEQUENCE [LARGE SCALE GENOMIC DNA]</scope>
    <source>
        <strain evidence="4 5">120213</strain>
    </source>
</reference>
<dbReference type="GO" id="GO:0019905">
    <property type="term" value="F:syntaxin binding"/>
    <property type="evidence" value="ECO:0007669"/>
    <property type="project" value="TreeGrafter"/>
</dbReference>
<feature type="domain" description="T-SNARE coiled-coil homology" evidence="3">
    <location>
        <begin position="418"/>
        <end position="480"/>
    </location>
</feature>
<proteinExistence type="inferred from homology"/>
<feature type="compositionally biased region" description="Basic residues" evidence="2">
    <location>
        <begin position="1"/>
        <end position="10"/>
    </location>
</feature>
<dbReference type="AlphaFoldDB" id="A0A8H3Z364"/>
<comment type="similarity">
    <text evidence="1">Belongs to the SNAP-25 family.</text>
</comment>
<dbReference type="GO" id="GO:0031201">
    <property type="term" value="C:SNARE complex"/>
    <property type="evidence" value="ECO:0007669"/>
    <property type="project" value="TreeGrafter"/>
</dbReference>
<evidence type="ECO:0000313" key="4">
    <source>
        <dbReference type="EMBL" id="KAE9981518.1"/>
    </source>
</evidence>
<feature type="compositionally biased region" description="Gly residues" evidence="2">
    <location>
        <begin position="113"/>
        <end position="124"/>
    </location>
</feature>
<protein>
    <recommendedName>
        <fullName evidence="3">t-SNARE coiled-coil homology domain-containing protein</fullName>
    </recommendedName>
</protein>
<dbReference type="FunFam" id="1.20.5.110:FF:000048">
    <property type="entry name" value="Protein transport protein SEC9"/>
    <property type="match status" value="1"/>
</dbReference>
<feature type="compositionally biased region" description="Basic and acidic residues" evidence="2">
    <location>
        <begin position="360"/>
        <end position="371"/>
    </location>
</feature>
<name>A0A8H3Z364_VENIN</name>
<feature type="compositionally biased region" description="Basic and acidic residues" evidence="2">
    <location>
        <begin position="219"/>
        <end position="235"/>
    </location>
</feature>
<dbReference type="GO" id="GO:0005886">
    <property type="term" value="C:plasma membrane"/>
    <property type="evidence" value="ECO:0007669"/>
    <property type="project" value="TreeGrafter"/>
</dbReference>
<feature type="compositionally biased region" description="Polar residues" evidence="2">
    <location>
        <begin position="18"/>
        <end position="27"/>
    </location>
</feature>
<evidence type="ECO:0000259" key="3">
    <source>
        <dbReference type="PROSITE" id="PS50192"/>
    </source>
</evidence>
<dbReference type="GO" id="GO:0006906">
    <property type="term" value="P:vesicle fusion"/>
    <property type="evidence" value="ECO:0007669"/>
    <property type="project" value="TreeGrafter"/>
</dbReference>